<dbReference type="InterPro" id="IPR010982">
    <property type="entry name" value="Lambda_DNA-bd_dom_sf"/>
</dbReference>
<evidence type="ECO:0000313" key="3">
    <source>
        <dbReference type="Proteomes" id="UP000285343"/>
    </source>
</evidence>
<reference evidence="2 3" key="1">
    <citation type="submission" date="2018-08" db="EMBL/GenBank/DDBJ databases">
        <title>A genome reference for cultivated species of the human gut microbiota.</title>
        <authorList>
            <person name="Zou Y."/>
            <person name="Xue W."/>
            <person name="Luo G."/>
        </authorList>
    </citation>
    <scope>NUCLEOTIDE SEQUENCE [LARGE SCALE GENOMIC DNA]</scope>
    <source>
        <strain evidence="2 3">AF14-42</strain>
    </source>
</reference>
<sequence>MEDINRLKIVLVEKKRTGKWLAEQLGKNPSTVSKWCSNVAQPDLATLVKIATLLEVDVQQLILLPNNKQY</sequence>
<accession>A0A412XAH5</accession>
<proteinExistence type="predicted"/>
<dbReference type="SUPFAM" id="SSF47413">
    <property type="entry name" value="lambda repressor-like DNA-binding domains"/>
    <property type="match status" value="1"/>
</dbReference>
<feature type="domain" description="HTH cro/C1-type" evidence="1">
    <location>
        <begin position="21"/>
        <end position="61"/>
    </location>
</feature>
<dbReference type="SMART" id="SM00530">
    <property type="entry name" value="HTH_XRE"/>
    <property type="match status" value="1"/>
</dbReference>
<dbReference type="EMBL" id="QRZC01000024">
    <property type="protein sequence ID" value="RGV39616.1"/>
    <property type="molecule type" value="Genomic_DNA"/>
</dbReference>
<dbReference type="AlphaFoldDB" id="A0A412XAH5"/>
<dbReference type="RefSeq" id="WP_117866878.1">
    <property type="nucleotide sequence ID" value="NZ_JAMOWK010000021.1"/>
</dbReference>
<dbReference type="GO" id="GO:0003677">
    <property type="term" value="F:DNA binding"/>
    <property type="evidence" value="ECO:0007669"/>
    <property type="project" value="InterPro"/>
</dbReference>
<dbReference type="InterPro" id="IPR001387">
    <property type="entry name" value="Cro/C1-type_HTH"/>
</dbReference>
<evidence type="ECO:0000313" key="2">
    <source>
        <dbReference type="EMBL" id="RGV39616.1"/>
    </source>
</evidence>
<dbReference type="PROSITE" id="PS50943">
    <property type="entry name" value="HTH_CROC1"/>
    <property type="match status" value="1"/>
</dbReference>
<dbReference type="Pfam" id="PF01381">
    <property type="entry name" value="HTH_3"/>
    <property type="match status" value="1"/>
</dbReference>
<organism evidence="2 3">
    <name type="scientific">Bacteroides uniformis</name>
    <dbReference type="NCBI Taxonomy" id="820"/>
    <lineage>
        <taxon>Bacteria</taxon>
        <taxon>Pseudomonadati</taxon>
        <taxon>Bacteroidota</taxon>
        <taxon>Bacteroidia</taxon>
        <taxon>Bacteroidales</taxon>
        <taxon>Bacteroidaceae</taxon>
        <taxon>Bacteroides</taxon>
    </lineage>
</organism>
<dbReference type="Gene3D" id="1.10.260.40">
    <property type="entry name" value="lambda repressor-like DNA-binding domains"/>
    <property type="match status" value="1"/>
</dbReference>
<evidence type="ECO:0000259" key="1">
    <source>
        <dbReference type="PROSITE" id="PS50943"/>
    </source>
</evidence>
<protein>
    <submittedName>
        <fullName evidence="2">XRE family transcriptional regulator</fullName>
    </submittedName>
</protein>
<dbReference type="Proteomes" id="UP000285343">
    <property type="component" value="Unassembled WGS sequence"/>
</dbReference>
<name>A0A412XAH5_BACUN</name>
<comment type="caution">
    <text evidence="2">The sequence shown here is derived from an EMBL/GenBank/DDBJ whole genome shotgun (WGS) entry which is preliminary data.</text>
</comment>
<dbReference type="CDD" id="cd00093">
    <property type="entry name" value="HTH_XRE"/>
    <property type="match status" value="1"/>
</dbReference>
<gene>
    <name evidence="2" type="ORF">DWW14_16225</name>
</gene>